<dbReference type="SUPFAM" id="SSF81301">
    <property type="entry name" value="Nucleotidyltransferase"/>
    <property type="match status" value="1"/>
</dbReference>
<organism evidence="1 2">
    <name type="scientific">Microbacterium wangchenii</name>
    <dbReference type="NCBI Taxonomy" id="2541726"/>
    <lineage>
        <taxon>Bacteria</taxon>
        <taxon>Bacillati</taxon>
        <taxon>Actinomycetota</taxon>
        <taxon>Actinomycetes</taxon>
        <taxon>Micrococcales</taxon>
        <taxon>Microbacteriaceae</taxon>
        <taxon>Microbacterium</taxon>
    </lineage>
</organism>
<dbReference type="InterPro" id="IPR007344">
    <property type="entry name" value="GrpB/CoaE"/>
</dbReference>
<keyword evidence="2" id="KW-1185">Reference proteome</keyword>
<sequence length="198" mass="22548">MGQPSNPAELHEYDESWPVRAADLLRTIRERLADVPGAADADYDHIGSTSVPGLAAKPHLDLQIRISPLPSDRDVSARLGDLGFERAVGARPDSPGVHRDIPRGSEPVDDAMWEKSLFVNVSERVILHVRRRDSPWGRYAVWFRDWLRAHDGQRDRYEAVKRRLSTQEVGAADYDDYTRAKTEYLDDVQAEFEEWARA</sequence>
<evidence type="ECO:0000313" key="1">
    <source>
        <dbReference type="EMBL" id="QBR88679.1"/>
    </source>
</evidence>
<dbReference type="PANTHER" id="PTHR34822">
    <property type="entry name" value="GRPB DOMAIN PROTEIN (AFU_ORTHOLOGUE AFUA_1G01530)"/>
    <property type="match status" value="1"/>
</dbReference>
<name>A0ABX5SRC0_9MICO</name>
<dbReference type="RefSeq" id="WP_135066042.1">
    <property type="nucleotide sequence ID" value="NZ_CP038266.1"/>
</dbReference>
<protein>
    <submittedName>
        <fullName evidence="1">GrpB family protein</fullName>
    </submittedName>
</protein>
<dbReference type="Pfam" id="PF04229">
    <property type="entry name" value="GrpB"/>
    <property type="match status" value="1"/>
</dbReference>
<dbReference type="PANTHER" id="PTHR34822:SF1">
    <property type="entry name" value="GRPB FAMILY PROTEIN"/>
    <property type="match status" value="1"/>
</dbReference>
<evidence type="ECO:0000313" key="2">
    <source>
        <dbReference type="Proteomes" id="UP000295748"/>
    </source>
</evidence>
<gene>
    <name evidence="1" type="ORF">E4K62_08245</name>
</gene>
<dbReference type="Gene3D" id="3.30.460.10">
    <property type="entry name" value="Beta Polymerase, domain 2"/>
    <property type="match status" value="1"/>
</dbReference>
<dbReference type="Proteomes" id="UP000295748">
    <property type="component" value="Chromosome"/>
</dbReference>
<dbReference type="EMBL" id="CP038266">
    <property type="protein sequence ID" value="QBR88679.1"/>
    <property type="molecule type" value="Genomic_DNA"/>
</dbReference>
<proteinExistence type="predicted"/>
<dbReference type="InterPro" id="IPR043519">
    <property type="entry name" value="NT_sf"/>
</dbReference>
<accession>A0ABX5SRC0</accession>
<reference evidence="1 2" key="1">
    <citation type="submission" date="2019-03" db="EMBL/GenBank/DDBJ databases">
        <authorList>
            <person name="Dong K."/>
        </authorList>
    </citation>
    <scope>NUCLEOTIDE SEQUENCE [LARGE SCALE GENOMIC DNA]</scope>
    <source>
        <strain evidence="2">dk512</strain>
    </source>
</reference>